<dbReference type="SMART" id="SM00430">
    <property type="entry name" value="HOLI"/>
    <property type="match status" value="1"/>
</dbReference>
<evidence type="ECO:0000256" key="1">
    <source>
        <dbReference type="ARBA" id="ARBA00023015"/>
    </source>
</evidence>
<dbReference type="Gene3D" id="1.10.565.10">
    <property type="entry name" value="Retinoid X Receptor"/>
    <property type="match status" value="1"/>
</dbReference>
<sequence>KDIRKEHRASEDEIEKPKTVAPTNFLDHESYRIDDYSNSESTTLLRMKRAYGMLCLMRKSGEMGTCSPKTFDLLQRGIIKFRPLTYATDVPTHRITYAGLQDFFRFSFDDFMNLPNETQRNIIFRNYTLLSITDNLYRSVHHFPDDDTTMPTYTTTLSPDRLDDYLIDCPVGINKDEAAAEIIKNMTRNVIAMKAHFKRVQLTSEEFLALLGLGLWNDHSATDDDMAEIVRRNRSLIMAELHKYYAAGGRADYADRLGDVLCLLVNIEEAAAMQKEDENVYLLMNMFEDYFTIIDRTNWPR</sequence>
<keyword evidence="3" id="KW-0675">Receptor</keyword>
<dbReference type="PANTHER" id="PTHR46011">
    <property type="entry name" value="NUCLEAR HORMONE RECEPTOR FAMILY MEMBER NHR-86-RELATED"/>
    <property type="match status" value="1"/>
</dbReference>
<dbReference type="GO" id="GO:0005634">
    <property type="term" value="C:nucleus"/>
    <property type="evidence" value="ECO:0007669"/>
    <property type="project" value="TreeGrafter"/>
</dbReference>
<accession>A0AAV5TV73</accession>
<dbReference type="AlphaFoldDB" id="A0AAV5TV73"/>
<comment type="caution">
    <text evidence="5">The sequence shown here is derived from an EMBL/GenBank/DDBJ whole genome shotgun (WGS) entry which is preliminary data.</text>
</comment>
<dbReference type="InterPro" id="IPR035500">
    <property type="entry name" value="NHR-like_dom_sf"/>
</dbReference>
<dbReference type="PANTHER" id="PTHR46011:SF6">
    <property type="entry name" value="HIGH ZINC ACTIVATED NUCLEAR RECEPTOR PROTEIN"/>
    <property type="match status" value="1"/>
</dbReference>
<dbReference type="SUPFAM" id="SSF48508">
    <property type="entry name" value="Nuclear receptor ligand-binding domain"/>
    <property type="match status" value="1"/>
</dbReference>
<dbReference type="Proteomes" id="UP001432027">
    <property type="component" value="Unassembled WGS sequence"/>
</dbReference>
<dbReference type="EMBL" id="BTSX01000005">
    <property type="protein sequence ID" value="GMS98435.1"/>
    <property type="molecule type" value="Genomic_DNA"/>
</dbReference>
<dbReference type="InterPro" id="IPR000536">
    <property type="entry name" value="Nucl_hrmn_rcpt_lig-bd"/>
</dbReference>
<evidence type="ECO:0000256" key="2">
    <source>
        <dbReference type="ARBA" id="ARBA00023163"/>
    </source>
</evidence>
<evidence type="ECO:0000256" key="3">
    <source>
        <dbReference type="ARBA" id="ARBA00023170"/>
    </source>
</evidence>
<reference evidence="5" key="1">
    <citation type="submission" date="2023-10" db="EMBL/GenBank/DDBJ databases">
        <title>Genome assembly of Pristionchus species.</title>
        <authorList>
            <person name="Yoshida K."/>
            <person name="Sommer R.J."/>
        </authorList>
    </citation>
    <scope>NUCLEOTIDE SEQUENCE</scope>
    <source>
        <strain evidence="5">RS0144</strain>
    </source>
</reference>
<protein>
    <recommendedName>
        <fullName evidence="4">NR LBD domain-containing protein</fullName>
    </recommendedName>
</protein>
<dbReference type="PROSITE" id="PS51843">
    <property type="entry name" value="NR_LBD"/>
    <property type="match status" value="1"/>
</dbReference>
<gene>
    <name evidence="5" type="ORF">PENTCL1PPCAC_20610</name>
</gene>
<keyword evidence="2" id="KW-0804">Transcription</keyword>
<dbReference type="GO" id="GO:0003700">
    <property type="term" value="F:DNA-binding transcription factor activity"/>
    <property type="evidence" value="ECO:0007669"/>
    <property type="project" value="TreeGrafter"/>
</dbReference>
<evidence type="ECO:0000313" key="6">
    <source>
        <dbReference type="Proteomes" id="UP001432027"/>
    </source>
</evidence>
<evidence type="ECO:0000313" key="5">
    <source>
        <dbReference type="EMBL" id="GMS98435.1"/>
    </source>
</evidence>
<name>A0AAV5TV73_9BILA</name>
<proteinExistence type="predicted"/>
<feature type="non-terminal residue" evidence="5">
    <location>
        <position position="1"/>
    </location>
</feature>
<evidence type="ECO:0000259" key="4">
    <source>
        <dbReference type="PROSITE" id="PS51843"/>
    </source>
</evidence>
<dbReference type="Pfam" id="PF00104">
    <property type="entry name" value="Hormone_recep"/>
    <property type="match status" value="1"/>
</dbReference>
<feature type="domain" description="NR LBD" evidence="4">
    <location>
        <begin position="50"/>
        <end position="300"/>
    </location>
</feature>
<keyword evidence="1" id="KW-0805">Transcription regulation</keyword>
<organism evidence="5 6">
    <name type="scientific">Pristionchus entomophagus</name>
    <dbReference type="NCBI Taxonomy" id="358040"/>
    <lineage>
        <taxon>Eukaryota</taxon>
        <taxon>Metazoa</taxon>
        <taxon>Ecdysozoa</taxon>
        <taxon>Nematoda</taxon>
        <taxon>Chromadorea</taxon>
        <taxon>Rhabditida</taxon>
        <taxon>Rhabditina</taxon>
        <taxon>Diplogasteromorpha</taxon>
        <taxon>Diplogasteroidea</taxon>
        <taxon>Neodiplogasteridae</taxon>
        <taxon>Pristionchus</taxon>
    </lineage>
</organism>
<keyword evidence="6" id="KW-1185">Reference proteome</keyword>